<keyword evidence="1" id="KW-1133">Transmembrane helix</keyword>
<organism evidence="2 3">
    <name type="scientific">Heterorhabditis bacteriophora</name>
    <name type="common">Entomopathogenic nematode worm</name>
    <dbReference type="NCBI Taxonomy" id="37862"/>
    <lineage>
        <taxon>Eukaryota</taxon>
        <taxon>Metazoa</taxon>
        <taxon>Ecdysozoa</taxon>
        <taxon>Nematoda</taxon>
        <taxon>Chromadorea</taxon>
        <taxon>Rhabditida</taxon>
        <taxon>Rhabditina</taxon>
        <taxon>Rhabditomorpha</taxon>
        <taxon>Strongyloidea</taxon>
        <taxon>Heterorhabditidae</taxon>
        <taxon>Heterorhabditis</taxon>
    </lineage>
</organism>
<keyword evidence="2" id="KW-1185">Reference proteome</keyword>
<dbReference type="WBParaSite" id="Hba_03477">
    <property type="protein sequence ID" value="Hba_03477"/>
    <property type="gene ID" value="Hba_03477"/>
</dbReference>
<keyword evidence="1" id="KW-0812">Transmembrane</keyword>
<sequence>MHLNNYVQEKVFKNQTAAKSAFEEFIGFRAPEFYILVIFISINKFQSKLRNFLNKKLFLIKSVITLITLLYIMVLYRYFNYGSRYDFIVEVCLQWHFWKTYNAYEVHSSQIDFACYLVVLHDFTVLSIKPISFYSFYLNRYSIVFFLQNKTKQRLFYEKNENIKQMLTNKKNEINAIIYNIILIIFFKPYLSGIHWYFLVSLLVIRTVNGSKCLCRSFSGAFRFLHCLNYAQSNANRDSSSANCGMLSIFIYNKINNFNVVSQVGFIHNIKLLLNIFSI</sequence>
<feature type="transmembrane region" description="Helical" evidence="1">
    <location>
        <begin position="176"/>
        <end position="198"/>
    </location>
</feature>
<evidence type="ECO:0000313" key="2">
    <source>
        <dbReference type="Proteomes" id="UP000095283"/>
    </source>
</evidence>
<protein>
    <submittedName>
        <fullName evidence="3">G_PROTEIN_RECEP_F1_2 domain-containing protein</fullName>
    </submittedName>
</protein>
<keyword evidence="1" id="KW-0472">Membrane</keyword>
<dbReference type="Proteomes" id="UP000095283">
    <property type="component" value="Unplaced"/>
</dbReference>
<evidence type="ECO:0000313" key="3">
    <source>
        <dbReference type="WBParaSite" id="Hba_03477"/>
    </source>
</evidence>
<accession>A0A1I7WEY0</accession>
<feature type="transmembrane region" description="Helical" evidence="1">
    <location>
        <begin position="26"/>
        <end position="45"/>
    </location>
</feature>
<name>A0A1I7WEY0_HETBA</name>
<dbReference type="AlphaFoldDB" id="A0A1I7WEY0"/>
<evidence type="ECO:0000256" key="1">
    <source>
        <dbReference type="SAM" id="Phobius"/>
    </source>
</evidence>
<feature type="transmembrane region" description="Helical" evidence="1">
    <location>
        <begin position="57"/>
        <end position="79"/>
    </location>
</feature>
<proteinExistence type="predicted"/>
<reference evidence="3" key="1">
    <citation type="submission" date="2016-11" db="UniProtKB">
        <authorList>
            <consortium name="WormBaseParasite"/>
        </authorList>
    </citation>
    <scope>IDENTIFICATION</scope>
</reference>